<dbReference type="PANTHER" id="PTHR46496:SF1">
    <property type="entry name" value="ZEAXANTHIN EPOXIDASE, CHLOROPLASTIC"/>
    <property type="match status" value="1"/>
</dbReference>
<dbReference type="Gene3D" id="3.50.50.60">
    <property type="entry name" value="FAD/NAD(P)-binding domain"/>
    <property type="match status" value="1"/>
</dbReference>
<sequence length="385" mass="40009">MLVIGSGIAGLSCAIALRRAGHEVVVYERAPELREVGAGISLWWNALATLDHIGAGAAVRAVSLAMTRSELRVRNGFKVAVGTIAAEMGRRAGLPEIVRMTHRADLVGALAGCLPTGVTQYGFECVGVDEAGDKVTARFRNGHADTGDLVVGADGINSAVRAALFGASAPRYAGYTCWRGVCPRPAGVEPGYVGEWWGRGMRFGITTIPGDRVYWFAVANAPAGHGIPDPGRPAALFRDWAAPVPELLAATPPAAIVHGDILDRPPARPWAQGRAVLVGDAAHPTTPNLGQGGCLAIEDAVVLARCLATAADVPAALAAFTEERFVRCAGVTQESWQFGRLAQLEGRVACALRNTVVGLTAPLSGGGPMLKYARYDVGPLPGGAS</sequence>
<evidence type="ECO:0000313" key="7">
    <source>
        <dbReference type="Proteomes" id="UP000214646"/>
    </source>
</evidence>
<accession>A0A225E6W7</accession>
<feature type="domain" description="FAD-binding" evidence="5">
    <location>
        <begin position="2"/>
        <end position="334"/>
    </location>
</feature>
<keyword evidence="3" id="KW-0274">FAD</keyword>
<dbReference type="Pfam" id="PF01494">
    <property type="entry name" value="FAD_binding_3"/>
    <property type="match status" value="1"/>
</dbReference>
<evidence type="ECO:0000259" key="5">
    <source>
        <dbReference type="Pfam" id="PF01494"/>
    </source>
</evidence>
<comment type="caution">
    <text evidence="6">The sequence shown here is derived from an EMBL/GenBank/DDBJ whole genome shotgun (WGS) entry which is preliminary data.</text>
</comment>
<dbReference type="GO" id="GO:0071949">
    <property type="term" value="F:FAD binding"/>
    <property type="evidence" value="ECO:0007669"/>
    <property type="project" value="InterPro"/>
</dbReference>
<evidence type="ECO:0000313" key="6">
    <source>
        <dbReference type="EMBL" id="OWK45249.1"/>
    </source>
</evidence>
<dbReference type="PANTHER" id="PTHR46496">
    <property type="match status" value="1"/>
</dbReference>
<evidence type="ECO:0000256" key="2">
    <source>
        <dbReference type="ARBA" id="ARBA00022630"/>
    </source>
</evidence>
<protein>
    <submittedName>
        <fullName evidence="6">Salicylate hydroxylase</fullName>
    </submittedName>
</protein>
<organism evidence="6 7">
    <name type="scientific">Fimbriiglobus ruber</name>
    <dbReference type="NCBI Taxonomy" id="1908690"/>
    <lineage>
        <taxon>Bacteria</taxon>
        <taxon>Pseudomonadati</taxon>
        <taxon>Planctomycetota</taxon>
        <taxon>Planctomycetia</taxon>
        <taxon>Gemmatales</taxon>
        <taxon>Gemmataceae</taxon>
        <taxon>Fimbriiglobus</taxon>
    </lineage>
</organism>
<dbReference type="Proteomes" id="UP000214646">
    <property type="component" value="Unassembled WGS sequence"/>
</dbReference>
<evidence type="ECO:0000256" key="1">
    <source>
        <dbReference type="ARBA" id="ARBA00001974"/>
    </source>
</evidence>
<dbReference type="EMBL" id="NIDE01000002">
    <property type="protein sequence ID" value="OWK45249.1"/>
    <property type="molecule type" value="Genomic_DNA"/>
</dbReference>
<keyword evidence="2" id="KW-0285">Flavoprotein</keyword>
<evidence type="ECO:0000256" key="4">
    <source>
        <dbReference type="ARBA" id="ARBA00023002"/>
    </source>
</evidence>
<comment type="cofactor">
    <cofactor evidence="1">
        <name>FAD</name>
        <dbReference type="ChEBI" id="CHEBI:57692"/>
    </cofactor>
</comment>
<dbReference type="AlphaFoldDB" id="A0A225E6W7"/>
<reference evidence="7" key="1">
    <citation type="submission" date="2017-06" db="EMBL/GenBank/DDBJ databases">
        <title>Genome analysis of Fimbriiglobus ruber SP5, the first member of the order Planctomycetales with confirmed chitinolytic capability.</title>
        <authorList>
            <person name="Ravin N.V."/>
            <person name="Rakitin A.L."/>
            <person name="Ivanova A.A."/>
            <person name="Beletsky A.V."/>
            <person name="Kulichevskaya I.S."/>
            <person name="Mardanov A.V."/>
            <person name="Dedysh S.N."/>
        </authorList>
    </citation>
    <scope>NUCLEOTIDE SEQUENCE [LARGE SCALE GENOMIC DNA]</scope>
    <source>
        <strain evidence="7">SP5</strain>
    </source>
</reference>
<proteinExistence type="predicted"/>
<dbReference type="InterPro" id="IPR036188">
    <property type="entry name" value="FAD/NAD-bd_sf"/>
</dbReference>
<keyword evidence="7" id="KW-1185">Reference proteome</keyword>
<dbReference type="InterPro" id="IPR002938">
    <property type="entry name" value="FAD-bd"/>
</dbReference>
<keyword evidence="4" id="KW-0560">Oxidoreductase</keyword>
<name>A0A225E6W7_9BACT</name>
<dbReference type="GO" id="GO:0016491">
    <property type="term" value="F:oxidoreductase activity"/>
    <property type="evidence" value="ECO:0007669"/>
    <property type="project" value="UniProtKB-KW"/>
</dbReference>
<dbReference type="PRINTS" id="PR00420">
    <property type="entry name" value="RNGMNOXGNASE"/>
</dbReference>
<gene>
    <name evidence="6" type="ORF">FRUB_01580</name>
</gene>
<dbReference type="SUPFAM" id="SSF51905">
    <property type="entry name" value="FAD/NAD(P)-binding domain"/>
    <property type="match status" value="1"/>
</dbReference>
<evidence type="ECO:0000256" key="3">
    <source>
        <dbReference type="ARBA" id="ARBA00022827"/>
    </source>
</evidence>